<sequence length="237" mass="27016">MFTELLELFEPLFSILATSILFIGGVTLAIYGLVLVCKGLKLLFKKTISNMSLCADCIKNWIDSGFERLENTIESAIKSANRSQTEEILKLVQPMVEKMVEENVKEQLTPDNSPVMDIDRISELTGIWTNTSRIITVDIYSDGGTYIMSVNGVNDHLIDGKYLLSEESEHNRFYANGSFGFIFHFDRNTNRIFIPRLGVWLKRDSHDNVFKNEAFVSVERLSLDDDTRERIKTITSV</sequence>
<keyword evidence="1" id="KW-0472">Membrane</keyword>
<keyword evidence="1" id="KW-1133">Transmembrane helix</keyword>
<keyword evidence="1" id="KW-0812">Transmembrane</keyword>
<accession>A0A2V1IP57</accession>
<evidence type="ECO:0000256" key="1">
    <source>
        <dbReference type="SAM" id="Phobius"/>
    </source>
</evidence>
<feature type="transmembrane region" description="Helical" evidence="1">
    <location>
        <begin position="12"/>
        <end position="36"/>
    </location>
</feature>
<dbReference type="EMBL" id="PUEC01000018">
    <property type="protein sequence ID" value="PWB01832.1"/>
    <property type="molecule type" value="Genomic_DNA"/>
</dbReference>
<evidence type="ECO:0000313" key="3">
    <source>
        <dbReference type="Proteomes" id="UP000244905"/>
    </source>
</evidence>
<reference evidence="3" key="1">
    <citation type="submission" date="2018-02" db="EMBL/GenBank/DDBJ databases">
        <authorList>
            <person name="Clavel T."/>
            <person name="Strowig T."/>
        </authorList>
    </citation>
    <scope>NUCLEOTIDE SEQUENCE [LARGE SCALE GENOMIC DNA]</scope>
    <source>
        <strain evidence="3">DSM 103720</strain>
    </source>
</reference>
<evidence type="ECO:0000313" key="2">
    <source>
        <dbReference type="EMBL" id="PWB01832.1"/>
    </source>
</evidence>
<keyword evidence="3" id="KW-1185">Reference proteome</keyword>
<name>A0A2V1IP57_9BACT</name>
<dbReference type="RefSeq" id="WP_107032553.1">
    <property type="nucleotide sequence ID" value="NZ_PUEC01000018.1"/>
</dbReference>
<protein>
    <submittedName>
        <fullName evidence="2">Uncharacterized protein</fullName>
    </submittedName>
</protein>
<gene>
    <name evidence="2" type="ORF">C5O23_08690</name>
</gene>
<proteinExistence type="predicted"/>
<organism evidence="2 3">
    <name type="scientific">Duncaniella muris</name>
    <dbReference type="NCBI Taxonomy" id="2094150"/>
    <lineage>
        <taxon>Bacteria</taxon>
        <taxon>Pseudomonadati</taxon>
        <taxon>Bacteroidota</taxon>
        <taxon>Bacteroidia</taxon>
        <taxon>Bacteroidales</taxon>
        <taxon>Muribaculaceae</taxon>
        <taxon>Duncaniella</taxon>
    </lineage>
</organism>
<dbReference type="Proteomes" id="UP000244905">
    <property type="component" value="Unassembled WGS sequence"/>
</dbReference>
<comment type="caution">
    <text evidence="2">The sequence shown here is derived from an EMBL/GenBank/DDBJ whole genome shotgun (WGS) entry which is preliminary data.</text>
</comment>
<dbReference type="AlphaFoldDB" id="A0A2V1IP57"/>
<dbReference type="GeneID" id="82526419"/>